<dbReference type="Proteomes" id="UP001178461">
    <property type="component" value="Chromosome 8"/>
</dbReference>
<evidence type="ECO:0000313" key="1">
    <source>
        <dbReference type="EMBL" id="CAI5783248.1"/>
    </source>
</evidence>
<dbReference type="AlphaFoldDB" id="A0AA35PFB7"/>
<reference evidence="1" key="1">
    <citation type="submission" date="2022-12" db="EMBL/GenBank/DDBJ databases">
        <authorList>
            <person name="Alioto T."/>
            <person name="Alioto T."/>
            <person name="Gomez Garrido J."/>
        </authorList>
    </citation>
    <scope>NUCLEOTIDE SEQUENCE</scope>
</reference>
<name>A0AA35PFB7_9SAUR</name>
<organism evidence="1 2">
    <name type="scientific">Podarcis lilfordi</name>
    <name type="common">Lilford's wall lizard</name>
    <dbReference type="NCBI Taxonomy" id="74358"/>
    <lineage>
        <taxon>Eukaryota</taxon>
        <taxon>Metazoa</taxon>
        <taxon>Chordata</taxon>
        <taxon>Craniata</taxon>
        <taxon>Vertebrata</taxon>
        <taxon>Euteleostomi</taxon>
        <taxon>Lepidosauria</taxon>
        <taxon>Squamata</taxon>
        <taxon>Bifurcata</taxon>
        <taxon>Unidentata</taxon>
        <taxon>Episquamata</taxon>
        <taxon>Laterata</taxon>
        <taxon>Lacertibaenia</taxon>
        <taxon>Lacertidae</taxon>
        <taxon>Podarcis</taxon>
    </lineage>
</organism>
<dbReference type="EMBL" id="OX395133">
    <property type="protein sequence ID" value="CAI5783248.1"/>
    <property type="molecule type" value="Genomic_DNA"/>
</dbReference>
<gene>
    <name evidence="1" type="ORF">PODLI_1B023556</name>
</gene>
<protein>
    <submittedName>
        <fullName evidence="1">Uncharacterized protein</fullName>
    </submittedName>
</protein>
<keyword evidence="2" id="KW-1185">Reference proteome</keyword>
<proteinExistence type="predicted"/>
<accession>A0AA35PFB7</accession>
<evidence type="ECO:0000313" key="2">
    <source>
        <dbReference type="Proteomes" id="UP001178461"/>
    </source>
</evidence>
<sequence length="74" mass="8148">MPACPFAVSFQNVFLCEFSCEAWPAESGGEELLHTAERVAHLFGTQGGCFSDSVCFRKSPGELGTRKAYMKRLL</sequence>